<accession>A0A1E7NG36</accession>
<evidence type="ECO:0000313" key="2">
    <source>
        <dbReference type="EMBL" id="OEV39608.1"/>
    </source>
</evidence>
<evidence type="ECO:0000313" key="3">
    <source>
        <dbReference type="Proteomes" id="UP000037395"/>
    </source>
</evidence>
<sequence>MVDVDPMSREGLERLRLLLAERVGSPCEHGEEAARVEPLRRQVYHAVTGIDAYLSAVEAGSSTVVGLRERAQDLWADLERIALPCSRAPDTGGSRRPTTCCQEPQ</sequence>
<keyword evidence="3" id="KW-1185">Reference proteome</keyword>
<name>A0A1E7NG36_KITAU</name>
<dbReference type="Proteomes" id="UP000037395">
    <property type="component" value="Unassembled WGS sequence"/>
</dbReference>
<proteinExistence type="predicted"/>
<dbReference type="AlphaFoldDB" id="A0A1E7NG36"/>
<feature type="region of interest" description="Disordered" evidence="1">
    <location>
        <begin position="86"/>
        <end position="105"/>
    </location>
</feature>
<dbReference type="EMBL" id="JPRF03000001">
    <property type="protein sequence ID" value="OEV39608.1"/>
    <property type="molecule type" value="Genomic_DNA"/>
</dbReference>
<evidence type="ECO:0000256" key="1">
    <source>
        <dbReference type="SAM" id="MobiDB-lite"/>
    </source>
</evidence>
<protein>
    <submittedName>
        <fullName evidence="2">Uncharacterized protein</fullName>
    </submittedName>
</protein>
<organism evidence="2 3">
    <name type="scientific">Kitasatospora aureofaciens</name>
    <name type="common">Streptomyces aureofaciens</name>
    <dbReference type="NCBI Taxonomy" id="1894"/>
    <lineage>
        <taxon>Bacteria</taxon>
        <taxon>Bacillati</taxon>
        <taxon>Actinomycetota</taxon>
        <taxon>Actinomycetes</taxon>
        <taxon>Kitasatosporales</taxon>
        <taxon>Streptomycetaceae</taxon>
        <taxon>Kitasatospora</taxon>
    </lineage>
</organism>
<reference evidence="2" key="1">
    <citation type="submission" date="2016-08" db="EMBL/GenBank/DDBJ databases">
        <title>Sequencing, Assembly and Comparative Genomics of S. aureofaciens ATCC 10762.</title>
        <authorList>
            <person name="Gradnigo J.S."/>
            <person name="Johnson N."/>
            <person name="Somerville G.A."/>
        </authorList>
    </citation>
    <scope>NUCLEOTIDE SEQUENCE [LARGE SCALE GENOMIC DNA]</scope>
    <source>
        <strain evidence="2">ATCC 10762</strain>
    </source>
</reference>
<feature type="compositionally biased region" description="Polar residues" evidence="1">
    <location>
        <begin position="96"/>
        <end position="105"/>
    </location>
</feature>
<comment type="caution">
    <text evidence="2">The sequence shown here is derived from an EMBL/GenBank/DDBJ whole genome shotgun (WGS) entry which is preliminary data.</text>
</comment>
<gene>
    <name evidence="2" type="ORF">HS99_0002745</name>
</gene>